<keyword evidence="4 8" id="KW-0540">Nuclease</keyword>
<dbReference type="CDD" id="cd00840">
    <property type="entry name" value="MPP_Mre11_N"/>
    <property type="match status" value="1"/>
</dbReference>
<sequence>MRILHTADWHFGRTLEGRSRLEEQAAFVDELVHIVEDQQIDLILLAGDIYDSVNPPAAAEQLFFDAMARLSANGGRPIAVIAGNHDQPERLAASSPLVARAGISIVGLPTSDVMRFDIARTGERAVVAGLPYPSEARLAELLTDADADESGIRSAYSARVGRLLRQQAQHFAPDTINVAMSHIYVLGGVESDSERPIQVGGAYTVDTAALNIGAQYTALGHLHRPQRVKGEGMIRYSGSPLAYSFSEAGQAKSVTVFDIAPGQIVQPEEIFLTSGRPVVRWQAQGGVEEVFRWLEEGRDPQAWIDLEIRMTEAMTMEQIQILRKAHDGIVHIRPIYPEMEQADVLMTNKSEMPIDELFRRFYQRQTGGAEPDASLVRLFMELLEGTESDAAQPVANGGESA</sequence>
<dbReference type="AlphaFoldDB" id="A0A1T2XET9"/>
<keyword evidence="8" id="KW-0235">DNA replication</keyword>
<comment type="subunit">
    <text evidence="2 8">Heterodimer of SbcC and SbcD.</text>
</comment>
<proteinExistence type="inferred from homology"/>
<evidence type="ECO:0000256" key="8">
    <source>
        <dbReference type="RuleBase" id="RU363069"/>
    </source>
</evidence>
<evidence type="ECO:0000256" key="7">
    <source>
        <dbReference type="ARBA" id="ARBA00023172"/>
    </source>
</evidence>
<evidence type="ECO:0000259" key="9">
    <source>
        <dbReference type="Pfam" id="PF00149"/>
    </source>
</evidence>
<comment type="caution">
    <text evidence="11">The sequence shown here is derived from an EMBL/GenBank/DDBJ whole genome shotgun (WGS) entry which is preliminary data.</text>
</comment>
<dbReference type="Gene3D" id="3.60.21.10">
    <property type="match status" value="1"/>
</dbReference>
<dbReference type="GO" id="GO:0008408">
    <property type="term" value="F:3'-5' exonuclease activity"/>
    <property type="evidence" value="ECO:0007669"/>
    <property type="project" value="InterPro"/>
</dbReference>
<accession>A0A1T2XET9</accession>
<dbReference type="RefSeq" id="WP_078498671.1">
    <property type="nucleotide sequence ID" value="NZ_MSZX01000004.1"/>
</dbReference>
<dbReference type="GO" id="GO:0006310">
    <property type="term" value="P:DNA recombination"/>
    <property type="evidence" value="ECO:0007669"/>
    <property type="project" value="UniProtKB-KW"/>
</dbReference>
<evidence type="ECO:0000313" key="11">
    <source>
        <dbReference type="EMBL" id="OPA78401.1"/>
    </source>
</evidence>
<keyword evidence="7 8" id="KW-0233">DNA recombination</keyword>
<reference evidence="11 12" key="1">
    <citation type="submission" date="2017-01" db="EMBL/GenBank/DDBJ databases">
        <title>Genome analysis of Paenibacillus selenitrireducens ES3-24.</title>
        <authorList>
            <person name="Xu D."/>
            <person name="Yao R."/>
            <person name="Zheng S."/>
        </authorList>
    </citation>
    <scope>NUCLEOTIDE SEQUENCE [LARGE SCALE GENOMIC DNA]</scope>
    <source>
        <strain evidence="11 12">ES3-24</strain>
    </source>
</reference>
<keyword evidence="5 8" id="KW-0378">Hydrolase</keyword>
<dbReference type="InterPro" id="IPR026843">
    <property type="entry name" value="SbcD_C"/>
</dbReference>
<evidence type="ECO:0000313" key="12">
    <source>
        <dbReference type="Proteomes" id="UP000190188"/>
    </source>
</evidence>
<dbReference type="SUPFAM" id="SSF56300">
    <property type="entry name" value="Metallo-dependent phosphatases"/>
    <property type="match status" value="1"/>
</dbReference>
<dbReference type="PANTHER" id="PTHR30337:SF0">
    <property type="entry name" value="NUCLEASE SBCCD SUBUNIT D"/>
    <property type="match status" value="1"/>
</dbReference>
<dbReference type="Pfam" id="PF00149">
    <property type="entry name" value="Metallophos"/>
    <property type="match status" value="1"/>
</dbReference>
<keyword evidence="8" id="KW-0255">Endonuclease</keyword>
<dbReference type="Proteomes" id="UP000190188">
    <property type="component" value="Unassembled WGS sequence"/>
</dbReference>
<evidence type="ECO:0000256" key="2">
    <source>
        <dbReference type="ARBA" id="ARBA00011322"/>
    </source>
</evidence>
<dbReference type="PANTHER" id="PTHR30337">
    <property type="entry name" value="COMPONENT OF ATP-DEPENDENT DSDNA EXONUCLEASE"/>
    <property type="match status" value="1"/>
</dbReference>
<dbReference type="OrthoDB" id="9773856at2"/>
<evidence type="ECO:0000256" key="6">
    <source>
        <dbReference type="ARBA" id="ARBA00022839"/>
    </source>
</evidence>
<evidence type="ECO:0000256" key="3">
    <source>
        <dbReference type="ARBA" id="ARBA00013365"/>
    </source>
</evidence>
<dbReference type="GO" id="GO:0006260">
    <property type="term" value="P:DNA replication"/>
    <property type="evidence" value="ECO:0007669"/>
    <property type="project" value="UniProtKB-KW"/>
</dbReference>
<comment type="similarity">
    <text evidence="1 8">Belongs to the SbcD family.</text>
</comment>
<dbReference type="InterPro" id="IPR004593">
    <property type="entry name" value="SbcD"/>
</dbReference>
<organism evidence="11 12">
    <name type="scientific">Paenibacillus selenitireducens</name>
    <dbReference type="NCBI Taxonomy" id="1324314"/>
    <lineage>
        <taxon>Bacteria</taxon>
        <taxon>Bacillati</taxon>
        <taxon>Bacillota</taxon>
        <taxon>Bacilli</taxon>
        <taxon>Bacillales</taxon>
        <taxon>Paenibacillaceae</taxon>
        <taxon>Paenibacillus</taxon>
    </lineage>
</organism>
<dbReference type="InterPro" id="IPR050535">
    <property type="entry name" value="DNA_Repair-Maintenance_Comp"/>
</dbReference>
<dbReference type="InterPro" id="IPR029052">
    <property type="entry name" value="Metallo-depent_PP-like"/>
</dbReference>
<dbReference type="NCBIfam" id="TIGR00619">
    <property type="entry name" value="sbcd"/>
    <property type="match status" value="1"/>
</dbReference>
<name>A0A1T2XET9_9BACL</name>
<protein>
    <recommendedName>
        <fullName evidence="3 8">Nuclease SbcCD subunit D</fullName>
    </recommendedName>
</protein>
<evidence type="ECO:0000256" key="4">
    <source>
        <dbReference type="ARBA" id="ARBA00022722"/>
    </source>
</evidence>
<dbReference type="InterPro" id="IPR004843">
    <property type="entry name" value="Calcineurin-like_PHP"/>
</dbReference>
<evidence type="ECO:0000256" key="5">
    <source>
        <dbReference type="ARBA" id="ARBA00022801"/>
    </source>
</evidence>
<dbReference type="Pfam" id="PF12320">
    <property type="entry name" value="SbcD_C"/>
    <property type="match status" value="1"/>
</dbReference>
<gene>
    <name evidence="8" type="primary">sbcD</name>
    <name evidence="11" type="ORF">BVG16_10995</name>
</gene>
<dbReference type="GO" id="GO:0004519">
    <property type="term" value="F:endonuclease activity"/>
    <property type="evidence" value="ECO:0007669"/>
    <property type="project" value="UniProtKB-KW"/>
</dbReference>
<feature type="domain" description="Calcineurin-like phosphoesterase" evidence="9">
    <location>
        <begin position="1"/>
        <end position="224"/>
    </location>
</feature>
<keyword evidence="12" id="KW-1185">Reference proteome</keyword>
<evidence type="ECO:0000259" key="10">
    <source>
        <dbReference type="Pfam" id="PF12320"/>
    </source>
</evidence>
<dbReference type="InterPro" id="IPR041796">
    <property type="entry name" value="Mre11_N"/>
</dbReference>
<feature type="domain" description="Nuclease SbcCD subunit D C-terminal" evidence="10">
    <location>
        <begin position="276"/>
        <end position="366"/>
    </location>
</feature>
<keyword evidence="6 8" id="KW-0269">Exonuclease</keyword>
<evidence type="ECO:0000256" key="1">
    <source>
        <dbReference type="ARBA" id="ARBA00010555"/>
    </source>
</evidence>
<comment type="function">
    <text evidence="8">SbcCD cleaves DNA hairpin structures. These structures can inhibit DNA replication and are intermediates in certain DNA recombination reactions. The complex acts as a 3'-&gt;5' double strand exonuclease that can open hairpins. It also has a 5' single-strand endonuclease activity.</text>
</comment>
<dbReference type="EMBL" id="MSZX01000004">
    <property type="protein sequence ID" value="OPA78401.1"/>
    <property type="molecule type" value="Genomic_DNA"/>
</dbReference>
<dbReference type="STRING" id="1324314.BVG16_10995"/>